<sequence>MEEWKRQILGAVKSGRASLANEYARAAIQNPENKISFGEFMCGKKYYMGVIAKNNVEAHLLYPNTKDRLELETGDVIAVKYGDLYIVGIFTLSDDEIGIKTLTSVDCQGEQDFVQLRNGGANHVAFLFHVPKDER</sequence>
<keyword evidence="2" id="KW-1185">Reference proteome</keyword>
<gene>
    <name evidence="1" type="ORF">DEHRE_00230</name>
</gene>
<evidence type="ECO:0000313" key="1">
    <source>
        <dbReference type="EMBL" id="AHF08749.1"/>
    </source>
</evidence>
<evidence type="ECO:0000313" key="2">
    <source>
        <dbReference type="Proteomes" id="UP000018934"/>
    </source>
</evidence>
<dbReference type="RefSeq" id="WP_025204885.1">
    <property type="nucleotide sequence ID" value="NZ_CP007033.1"/>
</dbReference>
<protein>
    <submittedName>
        <fullName evidence="1">Uncharacterized protein</fullName>
    </submittedName>
</protein>
<name>A0ABM5P2N4_DEHRP</name>
<reference evidence="1 2" key="1">
    <citation type="journal article" date="2013" name="Stand. Genomic Sci.">
        <title>Complete genome sequence of Dehalobacter restrictus PER-K23(T.).</title>
        <authorList>
            <person name="Kruse T."/>
            <person name="Maillard J."/>
            <person name="Goodwin L."/>
            <person name="Woyke T."/>
            <person name="Teshima H."/>
            <person name="Bruce D."/>
            <person name="Detter C."/>
            <person name="Tapia R."/>
            <person name="Han C."/>
            <person name="Huntemann M."/>
            <person name="Wei C.L."/>
            <person name="Han J."/>
            <person name="Chen A."/>
            <person name="Kyrpides N."/>
            <person name="Szeto E."/>
            <person name="Markowitz V."/>
            <person name="Ivanova N."/>
            <person name="Pagani I."/>
            <person name="Pati A."/>
            <person name="Pitluck S."/>
            <person name="Nolan M."/>
            <person name="Holliger C."/>
            <person name="Smidt H."/>
        </authorList>
    </citation>
    <scope>NUCLEOTIDE SEQUENCE [LARGE SCALE GENOMIC DNA]</scope>
    <source>
        <strain evidence="2">DSM 9455</strain>
    </source>
</reference>
<dbReference type="Proteomes" id="UP000018934">
    <property type="component" value="Chromosome"/>
</dbReference>
<organism evidence="1 2">
    <name type="scientific">Dehalobacter restrictus (strain DSM 9455 / PER-K23)</name>
    <dbReference type="NCBI Taxonomy" id="871738"/>
    <lineage>
        <taxon>Bacteria</taxon>
        <taxon>Bacillati</taxon>
        <taxon>Bacillota</taxon>
        <taxon>Clostridia</taxon>
        <taxon>Eubacteriales</taxon>
        <taxon>Desulfitobacteriaceae</taxon>
        <taxon>Dehalobacter</taxon>
    </lineage>
</organism>
<accession>A0ABM5P2N4</accession>
<proteinExistence type="predicted"/>
<dbReference type="EMBL" id="CP007033">
    <property type="protein sequence ID" value="AHF08749.1"/>
    <property type="molecule type" value="Genomic_DNA"/>
</dbReference>